<comment type="caution">
    <text evidence="1">The sequence shown here is derived from an EMBL/GenBank/DDBJ whole genome shotgun (WGS) entry which is preliminary data.</text>
</comment>
<dbReference type="CDD" id="cd03801">
    <property type="entry name" value="GT4_PimA-like"/>
    <property type="match status" value="1"/>
</dbReference>
<keyword evidence="1" id="KW-0808">Transferase</keyword>
<dbReference type="SUPFAM" id="SSF53756">
    <property type="entry name" value="UDP-Glycosyltransferase/glycogen phosphorylase"/>
    <property type="match status" value="1"/>
</dbReference>
<dbReference type="OrthoDB" id="9807209at2"/>
<dbReference type="Proteomes" id="UP000031197">
    <property type="component" value="Unassembled WGS sequence"/>
</dbReference>
<dbReference type="InterPro" id="IPR017521">
    <property type="entry name" value="Sugar_tfrase_PEP-CTERM_Stp1"/>
</dbReference>
<dbReference type="Gene3D" id="3.40.50.2000">
    <property type="entry name" value="Glycogen Phosphorylase B"/>
    <property type="match status" value="2"/>
</dbReference>
<dbReference type="RefSeq" id="WP_039218248.1">
    <property type="nucleotide sequence ID" value="NZ_JWLW01000012.1"/>
</dbReference>
<dbReference type="PANTHER" id="PTHR12526:SF600">
    <property type="entry name" value="GLYCOSYL TRANSFERASE GROUP 1"/>
    <property type="match status" value="1"/>
</dbReference>
<dbReference type="AlphaFoldDB" id="A0A0B3Y960"/>
<sequence>MSKVCVLSQRVPYPPNKGEKLRTYHQIEFLNRLGYEVEVFSLIETAEDKKNAEALAKQLGISVNSYQLGSKFTRYASALLQGLPISVGAFYSKTLQHVIDEKLKEGEDALLLTASSLSYYIFSSPYYNNTHCRLFMDFMDVDSDKWAQYAGSSSFLMRYVYQRESKGIKKLEAKTNQRFDECFLIASEEAQLFNSSVDSSKAITVLGNGLDFDAFYPAKTQPCAATISTGPHFLFTGVMDYKPNVDAVLWFVKNCWPLIREKAPNAKFTVGGMNPVEEIKALSDRNGIDVTGFVDDILPYFHQAHAFVAPFRLARGVQNKVLQAAACKLPIITTSMGAEGISFANADSMWIVDDVDSFVAACVESIENFELSQHKAQRSYQAIVSEYSWEQQLSPLKVAMARI</sequence>
<evidence type="ECO:0000313" key="2">
    <source>
        <dbReference type="Proteomes" id="UP000031197"/>
    </source>
</evidence>
<dbReference type="GO" id="GO:0016757">
    <property type="term" value="F:glycosyltransferase activity"/>
    <property type="evidence" value="ECO:0007669"/>
    <property type="project" value="TreeGrafter"/>
</dbReference>
<organism evidence="1 2">
    <name type="scientific">Alteromonas marina</name>
    <dbReference type="NCBI Taxonomy" id="203795"/>
    <lineage>
        <taxon>Bacteria</taxon>
        <taxon>Pseudomonadati</taxon>
        <taxon>Pseudomonadota</taxon>
        <taxon>Gammaproteobacteria</taxon>
        <taxon>Alteromonadales</taxon>
        <taxon>Alteromonadaceae</taxon>
        <taxon>Alteromonas/Salinimonas group</taxon>
        <taxon>Alteromonas</taxon>
    </lineage>
</organism>
<keyword evidence="2" id="KW-1185">Reference proteome</keyword>
<name>A0A0B3Y960_9ALTE</name>
<protein>
    <submittedName>
        <fullName evidence="1">Sugar transferase</fullName>
    </submittedName>
</protein>
<reference evidence="1 2" key="1">
    <citation type="submission" date="2014-12" db="EMBL/GenBank/DDBJ databases">
        <title>Genome sequencing of Alteromonas marina AD001.</title>
        <authorList>
            <person name="Adrian T.G.S."/>
            <person name="Chan K.G."/>
        </authorList>
    </citation>
    <scope>NUCLEOTIDE SEQUENCE [LARGE SCALE GENOMIC DNA]</scope>
    <source>
        <strain evidence="1 2">AD001</strain>
    </source>
</reference>
<dbReference type="Pfam" id="PF13692">
    <property type="entry name" value="Glyco_trans_1_4"/>
    <property type="match status" value="1"/>
</dbReference>
<dbReference type="NCBIfam" id="TIGR03087">
    <property type="entry name" value="stp1"/>
    <property type="match status" value="1"/>
</dbReference>
<evidence type="ECO:0000313" key="1">
    <source>
        <dbReference type="EMBL" id="KHT54099.1"/>
    </source>
</evidence>
<dbReference type="EMBL" id="JWLW01000012">
    <property type="protein sequence ID" value="KHT54099.1"/>
    <property type="molecule type" value="Genomic_DNA"/>
</dbReference>
<gene>
    <name evidence="1" type="ORF">RJ41_06010</name>
</gene>
<dbReference type="PANTHER" id="PTHR12526">
    <property type="entry name" value="GLYCOSYLTRANSFERASE"/>
    <property type="match status" value="1"/>
</dbReference>
<accession>A0A0B3Y960</accession>
<proteinExistence type="predicted"/>